<dbReference type="EMBL" id="CP000433">
    <property type="protein sequence ID" value="ABH00645.1"/>
    <property type="molecule type" value="Genomic_DNA"/>
</dbReference>
<dbReference type="Proteomes" id="UP000008710">
    <property type="component" value="Plasmid pRHL2"/>
</dbReference>
<evidence type="ECO:0000256" key="1">
    <source>
        <dbReference type="SAM" id="MobiDB-lite"/>
    </source>
</evidence>
<dbReference type="AlphaFoldDB" id="Q0RVP1"/>
<proteinExistence type="predicted"/>
<gene>
    <name evidence="2" type="ordered locus">RHA1_ro10456</name>
</gene>
<name>Q0RVP1_RHOJR</name>
<protein>
    <submittedName>
        <fullName evidence="2">Uncharacterized protein</fullName>
    </submittedName>
</protein>
<feature type="region of interest" description="Disordered" evidence="1">
    <location>
        <begin position="46"/>
        <end position="65"/>
    </location>
</feature>
<accession>Q0RVP1</accession>
<geneLocation type="plasmid" evidence="2 3">
    <name>pRHL2</name>
</geneLocation>
<sequence>MVPDPHSARSLLDEASGGALAFSPSLCAHRSPRIPITELGRRHVPVTAEGPRPQRDTDAAATPPLGEILTADEIARSVARVAYPTSPVVLVDEELALAAPARAYGDWPDALACRIWPRSPARFCRRPPAAARRATLKPDPARSDHPGSVPGRRHLKGEMVRV</sequence>
<feature type="region of interest" description="Disordered" evidence="1">
    <location>
        <begin position="127"/>
        <end position="162"/>
    </location>
</feature>
<evidence type="ECO:0000313" key="2">
    <source>
        <dbReference type="EMBL" id="ABH00645.1"/>
    </source>
</evidence>
<dbReference type="KEGG" id="rha:RHA1_ro10456"/>
<keyword evidence="2" id="KW-0614">Plasmid</keyword>
<evidence type="ECO:0000313" key="3">
    <source>
        <dbReference type="Proteomes" id="UP000008710"/>
    </source>
</evidence>
<reference evidence="3" key="1">
    <citation type="journal article" date="2006" name="Proc. Natl. Acad. Sci. U.S.A.">
        <title>The complete genome of Rhodococcus sp. RHA1 provides insights into a catabolic powerhouse.</title>
        <authorList>
            <person name="McLeod M.P."/>
            <person name="Warren R.L."/>
            <person name="Hsiao W.W.L."/>
            <person name="Araki N."/>
            <person name="Myhre M."/>
            <person name="Fernandes C."/>
            <person name="Miyazawa D."/>
            <person name="Wong W."/>
            <person name="Lillquist A.L."/>
            <person name="Wang D."/>
            <person name="Dosanjh M."/>
            <person name="Hara H."/>
            <person name="Petrescu A."/>
            <person name="Morin R.D."/>
            <person name="Yang G."/>
            <person name="Stott J.M."/>
            <person name="Schein J.E."/>
            <person name="Shin H."/>
            <person name="Smailus D."/>
            <person name="Siddiqui A.S."/>
            <person name="Marra M.A."/>
            <person name="Jones S.J.M."/>
            <person name="Holt R."/>
            <person name="Brinkman F.S.L."/>
            <person name="Miyauchi K."/>
            <person name="Fukuda M."/>
            <person name="Davies J.E."/>
            <person name="Mohn W.W."/>
            <person name="Eltis L.D."/>
        </authorList>
    </citation>
    <scope>NUCLEOTIDE SEQUENCE [LARGE SCALE GENOMIC DNA]</scope>
    <source>
        <strain evidence="3">RHA1</strain>
    </source>
</reference>
<dbReference type="HOGENOM" id="CLU_1634073_0_0_11"/>
<organism evidence="2 3">
    <name type="scientific">Rhodococcus jostii (strain RHA1)</name>
    <dbReference type="NCBI Taxonomy" id="101510"/>
    <lineage>
        <taxon>Bacteria</taxon>
        <taxon>Bacillati</taxon>
        <taxon>Actinomycetota</taxon>
        <taxon>Actinomycetes</taxon>
        <taxon>Mycobacteriales</taxon>
        <taxon>Nocardiaceae</taxon>
        <taxon>Rhodococcus</taxon>
    </lineage>
</organism>